<accession>A0A0L6UTQ1</accession>
<dbReference type="EMBL" id="LAVV01008822">
    <property type="protein sequence ID" value="KNZ51844.1"/>
    <property type="molecule type" value="Genomic_DNA"/>
</dbReference>
<gene>
    <name evidence="1" type="ORF">VP01_3789g2</name>
</gene>
<evidence type="ECO:0000313" key="2">
    <source>
        <dbReference type="Proteomes" id="UP000037035"/>
    </source>
</evidence>
<dbReference type="VEuPathDB" id="FungiDB:VP01_3789g2"/>
<evidence type="ECO:0000313" key="1">
    <source>
        <dbReference type="EMBL" id="KNZ51844.1"/>
    </source>
</evidence>
<organism evidence="1 2">
    <name type="scientific">Puccinia sorghi</name>
    <dbReference type="NCBI Taxonomy" id="27349"/>
    <lineage>
        <taxon>Eukaryota</taxon>
        <taxon>Fungi</taxon>
        <taxon>Dikarya</taxon>
        <taxon>Basidiomycota</taxon>
        <taxon>Pucciniomycotina</taxon>
        <taxon>Pucciniomycetes</taxon>
        <taxon>Pucciniales</taxon>
        <taxon>Pucciniaceae</taxon>
        <taxon>Puccinia</taxon>
    </lineage>
</organism>
<reference evidence="1 2" key="1">
    <citation type="submission" date="2015-08" db="EMBL/GenBank/DDBJ databases">
        <title>Next Generation Sequencing and Analysis of the Genome of Puccinia sorghi L Schw, the Causal Agent of Maize Common Rust.</title>
        <authorList>
            <person name="Rochi L."/>
            <person name="Burguener G."/>
            <person name="Darino M."/>
            <person name="Turjanski A."/>
            <person name="Kreff E."/>
            <person name="Dieguez M.J."/>
            <person name="Sacco F."/>
        </authorList>
    </citation>
    <scope>NUCLEOTIDE SEQUENCE [LARGE SCALE GENOMIC DNA]</scope>
    <source>
        <strain evidence="1 2">RO10H11247</strain>
    </source>
</reference>
<dbReference type="AlphaFoldDB" id="A0A0L6UTQ1"/>
<proteinExistence type="predicted"/>
<sequence>MPQWFLNQNNAQFIVSVSLPGFSLVTNPFFRRILFEIFLYMCGSSLAKVRRAFWRQRVTKAAPQLERGSNAKTQLKVTHGEAGTCTCPKTCLLEQKGQSRHPDRKRQELATERQKAPLISLPSNHQDKCRYAAYWSSTAQSGGLSSSTNVLLTGAAPDVTGGAPAAASAGMCQRNVEGEGDSKPQEKGGLTQEYIHIINYVIHRNKQFNCMSHGMATTSWISKILLKNNFSAVIKLSIPCFRVQFMYHSKFNCSLDRREGSLISVKRKGETKYKVKLGLCNLVTCLCEPGPILSLVFQAQLKRPETKGISPIQWLGFISKDCVFLKTCPINLKNQGNIYISSAGVWKTFRYAVISCQNLVDFNHYYDGFHDLKIAYTLHTILYLEYQEKISALVQHINQQSDDQSESNVSVIKYQDILLTAHIWADSLVSQSSFFGKVGVCLLYLPHSKYSSCQSRNKPKSIPTPRVGARRTMYSVLISNYLTLTGCADPTKAEEVALILERKKQIQFIQQFCLSPHLTNSMLLELNILLGMYSIQSSVENDCKNLSCPFSILMRIIQNSCDSFSFFSFVPLPMEATAQSFPGCFKRREEKQSNEKKMKNYNIVVCLIMNECGDRVCMKFWTSSSLHPLLALCPSFILTNSYRPRDRNPNLLGIDHLSRVSCKIQMTGCVCRSCSETLSLSPTTMYLCIQKRFLSFVSDLDSLMTNKDEQARDIRRLHADR</sequence>
<keyword evidence="2" id="KW-1185">Reference proteome</keyword>
<name>A0A0L6UTQ1_9BASI</name>
<comment type="caution">
    <text evidence="1">The sequence shown here is derived from an EMBL/GenBank/DDBJ whole genome shotgun (WGS) entry which is preliminary data.</text>
</comment>
<dbReference type="Proteomes" id="UP000037035">
    <property type="component" value="Unassembled WGS sequence"/>
</dbReference>
<protein>
    <submittedName>
        <fullName evidence="1">Uncharacterized protein</fullName>
    </submittedName>
</protein>